<keyword evidence="2" id="KW-0521">NADP</keyword>
<dbReference type="Proteomes" id="UP000799539">
    <property type="component" value="Unassembled WGS sequence"/>
</dbReference>
<evidence type="ECO:0000313" key="7">
    <source>
        <dbReference type="Proteomes" id="UP000799539"/>
    </source>
</evidence>
<dbReference type="AlphaFoldDB" id="A0A6A6F8W4"/>
<feature type="domain" description="Ketoreductase" evidence="5">
    <location>
        <begin position="8"/>
        <end position="185"/>
    </location>
</feature>
<evidence type="ECO:0000256" key="3">
    <source>
        <dbReference type="ARBA" id="ARBA00023002"/>
    </source>
</evidence>
<dbReference type="PRINTS" id="PR00081">
    <property type="entry name" value="GDHRDH"/>
</dbReference>
<dbReference type="Gene3D" id="1.10.287.4290">
    <property type="match status" value="1"/>
</dbReference>
<dbReference type="OrthoDB" id="3592703at2759"/>
<dbReference type="SMART" id="SM00822">
    <property type="entry name" value="PKS_KR"/>
    <property type="match status" value="1"/>
</dbReference>
<sequence length="466" mass="50505">MALRYDGQVAIVTGAGSGLGRAYAVLLASRGARVVVNDLGGADEVVRQIRAAGGEAIADYHSVEQGEAIVKTAITAFGAIHIVINNAGILRDVSLRNMTDAQWDSVHSVHVKGAFKTSQAAWPYFRKQRFGRIILTSSAAGLYGSFGQCNYSAAKAALVGLGETLAKEGSKYNVRTNVIAPIAASRMTATVLREEMLRLLKPEWVAPLVARLVHTDNGNENGSIFELGGGYMSKLRWERARGLLVRPDETMTPNVILDQWSAVNDFTNPDFPTTTADLVGLLKRSQQLAPNDARNDIRFDGRVAIVTGGGAGLGRAYCLLLARLGASIVVNDYADPDTVVNEILQFGGKAVAAKCTAEDGDTVVSGNDGKKKFGGRIDVLINNAGILRDKSFQNMTDELWNQVYNVSHTTEWERLPCTMASRQPIVAPVALNVQRLLNRLCLPQVHLRSIRQLEMLPSPVCRSWTF</sequence>
<evidence type="ECO:0000313" key="6">
    <source>
        <dbReference type="EMBL" id="KAF2209829.1"/>
    </source>
</evidence>
<dbReference type="InterPro" id="IPR057326">
    <property type="entry name" value="KR_dom"/>
</dbReference>
<evidence type="ECO:0000256" key="2">
    <source>
        <dbReference type="ARBA" id="ARBA00022857"/>
    </source>
</evidence>
<dbReference type="PROSITE" id="PS00061">
    <property type="entry name" value="ADH_SHORT"/>
    <property type="match status" value="1"/>
</dbReference>
<dbReference type="FunFam" id="3.40.50.720:FF:000084">
    <property type="entry name" value="Short-chain dehydrogenase reductase"/>
    <property type="match status" value="1"/>
</dbReference>
<dbReference type="InterPro" id="IPR002347">
    <property type="entry name" value="SDR_fam"/>
</dbReference>
<dbReference type="CDD" id="cd05353">
    <property type="entry name" value="hydroxyacyl-CoA-like_DH_SDR_c-like"/>
    <property type="match status" value="1"/>
</dbReference>
<dbReference type="PRINTS" id="PR00080">
    <property type="entry name" value="SDRFAMILY"/>
</dbReference>
<proteinExistence type="inferred from homology"/>
<evidence type="ECO:0000259" key="5">
    <source>
        <dbReference type="SMART" id="SM00822"/>
    </source>
</evidence>
<dbReference type="Gene3D" id="3.40.50.720">
    <property type="entry name" value="NAD(P)-binding Rossmann-like Domain"/>
    <property type="match status" value="2"/>
</dbReference>
<dbReference type="InterPro" id="IPR036291">
    <property type="entry name" value="NAD(P)-bd_dom_sf"/>
</dbReference>
<accession>A0A6A6F8W4</accession>
<protein>
    <recommendedName>
        <fullName evidence="5">Ketoreductase domain-containing protein</fullName>
    </recommendedName>
</protein>
<dbReference type="Pfam" id="PF00106">
    <property type="entry name" value="adh_short"/>
    <property type="match status" value="2"/>
</dbReference>
<dbReference type="SUPFAM" id="SSF51735">
    <property type="entry name" value="NAD(P)-binding Rossmann-fold domains"/>
    <property type="match status" value="2"/>
</dbReference>
<dbReference type="PANTHER" id="PTHR45024">
    <property type="entry name" value="DEHYDROGENASES, SHORT CHAIN"/>
    <property type="match status" value="1"/>
</dbReference>
<keyword evidence="3" id="KW-0560">Oxidoreductase</keyword>
<dbReference type="InterPro" id="IPR020904">
    <property type="entry name" value="Sc_DH/Rdtase_CS"/>
</dbReference>
<dbReference type="GO" id="GO:0016491">
    <property type="term" value="F:oxidoreductase activity"/>
    <property type="evidence" value="ECO:0007669"/>
    <property type="project" value="UniProtKB-KW"/>
</dbReference>
<dbReference type="EMBL" id="ML992684">
    <property type="protein sequence ID" value="KAF2209829.1"/>
    <property type="molecule type" value="Genomic_DNA"/>
</dbReference>
<comment type="similarity">
    <text evidence="1 4">Belongs to the short-chain dehydrogenases/reductases (SDR) family.</text>
</comment>
<keyword evidence="7" id="KW-1185">Reference proteome</keyword>
<evidence type="ECO:0000256" key="1">
    <source>
        <dbReference type="ARBA" id="ARBA00006484"/>
    </source>
</evidence>
<organism evidence="6 7">
    <name type="scientific">Cercospora zeae-maydis SCOH1-5</name>
    <dbReference type="NCBI Taxonomy" id="717836"/>
    <lineage>
        <taxon>Eukaryota</taxon>
        <taxon>Fungi</taxon>
        <taxon>Dikarya</taxon>
        <taxon>Ascomycota</taxon>
        <taxon>Pezizomycotina</taxon>
        <taxon>Dothideomycetes</taxon>
        <taxon>Dothideomycetidae</taxon>
        <taxon>Mycosphaerellales</taxon>
        <taxon>Mycosphaerellaceae</taxon>
        <taxon>Cercospora</taxon>
    </lineage>
</organism>
<dbReference type="InterPro" id="IPR051687">
    <property type="entry name" value="Peroxisomal_Beta-Oxidation"/>
</dbReference>
<name>A0A6A6F8W4_9PEZI</name>
<reference evidence="6" key="1">
    <citation type="journal article" date="2020" name="Stud. Mycol.">
        <title>101 Dothideomycetes genomes: a test case for predicting lifestyles and emergence of pathogens.</title>
        <authorList>
            <person name="Haridas S."/>
            <person name="Albert R."/>
            <person name="Binder M."/>
            <person name="Bloem J."/>
            <person name="Labutti K."/>
            <person name="Salamov A."/>
            <person name="Andreopoulos B."/>
            <person name="Baker S."/>
            <person name="Barry K."/>
            <person name="Bills G."/>
            <person name="Bluhm B."/>
            <person name="Cannon C."/>
            <person name="Castanera R."/>
            <person name="Culley D."/>
            <person name="Daum C."/>
            <person name="Ezra D."/>
            <person name="Gonzalez J."/>
            <person name="Henrissat B."/>
            <person name="Kuo A."/>
            <person name="Liang C."/>
            <person name="Lipzen A."/>
            <person name="Lutzoni F."/>
            <person name="Magnuson J."/>
            <person name="Mondo S."/>
            <person name="Nolan M."/>
            <person name="Ohm R."/>
            <person name="Pangilinan J."/>
            <person name="Park H.-J."/>
            <person name="Ramirez L."/>
            <person name="Alfaro M."/>
            <person name="Sun H."/>
            <person name="Tritt A."/>
            <person name="Yoshinaga Y."/>
            <person name="Zwiers L.-H."/>
            <person name="Turgeon B."/>
            <person name="Goodwin S."/>
            <person name="Spatafora J."/>
            <person name="Crous P."/>
            <person name="Grigoriev I."/>
        </authorList>
    </citation>
    <scope>NUCLEOTIDE SEQUENCE</scope>
    <source>
        <strain evidence="6">SCOH1-5</strain>
    </source>
</reference>
<evidence type="ECO:0000256" key="4">
    <source>
        <dbReference type="RuleBase" id="RU000363"/>
    </source>
</evidence>
<gene>
    <name evidence="6" type="ORF">CERZMDRAFT_46293</name>
</gene>
<dbReference type="PANTHER" id="PTHR45024:SF2">
    <property type="entry name" value="SCP2 DOMAIN-CONTAINING PROTEIN"/>
    <property type="match status" value="1"/>
</dbReference>